<keyword evidence="10" id="KW-0961">Cell wall biogenesis/degradation</keyword>
<dbReference type="Gene3D" id="3.40.80.10">
    <property type="entry name" value="Peptidoglycan recognition protein-like"/>
    <property type="match status" value="1"/>
</dbReference>
<evidence type="ECO:0000256" key="4">
    <source>
        <dbReference type="ARBA" id="ARBA00007553"/>
    </source>
</evidence>
<dbReference type="GO" id="GO:0008745">
    <property type="term" value="F:N-acetylmuramoyl-L-alanine amidase activity"/>
    <property type="evidence" value="ECO:0007669"/>
    <property type="project" value="UniProtKB-EC"/>
</dbReference>
<dbReference type="EMBL" id="MVBK01000087">
    <property type="protein sequence ID" value="OOG22896.1"/>
    <property type="molecule type" value="Genomic_DNA"/>
</dbReference>
<feature type="domain" description="N-acetylmuramoyl-L-alanine amidase" evidence="13">
    <location>
        <begin position="18"/>
        <end position="169"/>
    </location>
</feature>
<keyword evidence="15" id="KW-1185">Reference proteome</keyword>
<dbReference type="PANTHER" id="PTHR30417:SF4">
    <property type="entry name" value="1,6-ANHYDRO-N-ACETYLMURAMYL-L-ALANINE AMIDASE AMPD"/>
    <property type="match status" value="1"/>
</dbReference>
<evidence type="ECO:0000313" key="15">
    <source>
        <dbReference type="Proteomes" id="UP000189462"/>
    </source>
</evidence>
<evidence type="ECO:0000256" key="7">
    <source>
        <dbReference type="ARBA" id="ARBA00022723"/>
    </source>
</evidence>
<organism evidence="14 15">
    <name type="scientific">Thioalkalivibrio denitrificans</name>
    <dbReference type="NCBI Taxonomy" id="108003"/>
    <lineage>
        <taxon>Bacteria</taxon>
        <taxon>Pseudomonadati</taxon>
        <taxon>Pseudomonadota</taxon>
        <taxon>Gammaproteobacteria</taxon>
        <taxon>Chromatiales</taxon>
        <taxon>Ectothiorhodospiraceae</taxon>
        <taxon>Thioalkalivibrio</taxon>
    </lineage>
</organism>
<dbReference type="GO" id="GO:0046872">
    <property type="term" value="F:metal ion binding"/>
    <property type="evidence" value="ECO:0007669"/>
    <property type="project" value="UniProtKB-KW"/>
</dbReference>
<dbReference type="AlphaFoldDB" id="A0A1V3NDM7"/>
<keyword evidence="6" id="KW-0963">Cytoplasm</keyword>
<dbReference type="Proteomes" id="UP000189462">
    <property type="component" value="Unassembled WGS sequence"/>
</dbReference>
<evidence type="ECO:0000256" key="1">
    <source>
        <dbReference type="ARBA" id="ARBA00001561"/>
    </source>
</evidence>
<evidence type="ECO:0000256" key="6">
    <source>
        <dbReference type="ARBA" id="ARBA00022490"/>
    </source>
</evidence>
<keyword evidence="7" id="KW-0479">Metal-binding</keyword>
<accession>A0A1V3NDM7</accession>
<dbReference type="InterPro" id="IPR036505">
    <property type="entry name" value="Amidase/PGRP_sf"/>
</dbReference>
<proteinExistence type="inferred from homology"/>
<protein>
    <recommendedName>
        <fullName evidence="11">1,6-anhydro-N-acetylmuramyl-L-alanine amidase AmpD</fullName>
        <ecNumber evidence="5">3.5.1.28</ecNumber>
    </recommendedName>
    <alternativeName>
        <fullName evidence="12">N-acetylmuramoyl-L-alanine amidase</fullName>
    </alternativeName>
</protein>
<evidence type="ECO:0000256" key="8">
    <source>
        <dbReference type="ARBA" id="ARBA00022801"/>
    </source>
</evidence>
<evidence type="ECO:0000259" key="13">
    <source>
        <dbReference type="SMART" id="SM00644"/>
    </source>
</evidence>
<dbReference type="STRING" id="108003.B1C78_13400"/>
<comment type="subcellular location">
    <subcellularLocation>
        <location evidence="3">Cytoplasm</location>
    </subcellularLocation>
</comment>
<dbReference type="InterPro" id="IPR002502">
    <property type="entry name" value="Amidase_domain"/>
</dbReference>
<dbReference type="OrthoDB" id="9794842at2"/>
<evidence type="ECO:0000256" key="10">
    <source>
        <dbReference type="ARBA" id="ARBA00023316"/>
    </source>
</evidence>
<gene>
    <name evidence="14" type="ORF">B1C78_13400</name>
</gene>
<dbReference type="PANTHER" id="PTHR30417">
    <property type="entry name" value="N-ACETYLMURAMOYL-L-ALANINE AMIDASE AMID"/>
    <property type="match status" value="1"/>
</dbReference>
<keyword evidence="9" id="KW-0862">Zinc</keyword>
<dbReference type="FunFam" id="3.40.80.10:FF:000002">
    <property type="entry name" value="1,6-anhydro-N-acetylmuramyl-L-alanine amidase"/>
    <property type="match status" value="1"/>
</dbReference>
<dbReference type="GO" id="GO:0009254">
    <property type="term" value="P:peptidoglycan turnover"/>
    <property type="evidence" value="ECO:0007669"/>
    <property type="project" value="TreeGrafter"/>
</dbReference>
<evidence type="ECO:0000256" key="12">
    <source>
        <dbReference type="ARBA" id="ARBA00042615"/>
    </source>
</evidence>
<evidence type="ECO:0000256" key="5">
    <source>
        <dbReference type="ARBA" id="ARBA00011901"/>
    </source>
</evidence>
<keyword evidence="8" id="KW-0378">Hydrolase</keyword>
<dbReference type="GO" id="GO:0009253">
    <property type="term" value="P:peptidoglycan catabolic process"/>
    <property type="evidence" value="ECO:0007669"/>
    <property type="project" value="InterPro"/>
</dbReference>
<name>A0A1V3NDM7_9GAMM</name>
<dbReference type="SUPFAM" id="SSF55846">
    <property type="entry name" value="N-acetylmuramoyl-L-alanine amidase-like"/>
    <property type="match status" value="1"/>
</dbReference>
<dbReference type="Pfam" id="PF01510">
    <property type="entry name" value="Amidase_2"/>
    <property type="match status" value="1"/>
</dbReference>
<evidence type="ECO:0000313" key="14">
    <source>
        <dbReference type="EMBL" id="OOG22896.1"/>
    </source>
</evidence>
<dbReference type="EC" id="3.5.1.28" evidence="5"/>
<reference evidence="14 15" key="1">
    <citation type="submission" date="2017-02" db="EMBL/GenBank/DDBJ databases">
        <title>Genomic diversity within the haloalkaliphilic genus Thioalkalivibrio.</title>
        <authorList>
            <person name="Ahn A.-C."/>
            <person name="Meier-Kolthoff J."/>
            <person name="Overmars L."/>
            <person name="Richter M."/>
            <person name="Woyke T."/>
            <person name="Sorokin D.Y."/>
            <person name="Muyzer G."/>
        </authorList>
    </citation>
    <scope>NUCLEOTIDE SEQUENCE [LARGE SCALE GENOMIC DNA]</scope>
    <source>
        <strain evidence="14 15">ALJD</strain>
    </source>
</reference>
<dbReference type="SMART" id="SM00644">
    <property type="entry name" value="Ami_2"/>
    <property type="match status" value="1"/>
</dbReference>
<evidence type="ECO:0000256" key="11">
    <source>
        <dbReference type="ARBA" id="ARBA00039257"/>
    </source>
</evidence>
<sequence length="187" mass="20841">MRVDVPSGWLEGARRVPSPNHDARPEGVRPELIVIHAISLPPGEFGGPWIDRLFTNRLDPQAHPFFREIAGLEVSAHLLIRRDGELVQYVPFHLRAWHAGVSSWRGREGCNDFSIGIELEGCDDRPFEDVQYERLAGAILALRRAYPSIAPDSLTGHADIAPERKTDPGPHFRWATLWAALGTTGLT</sequence>
<dbReference type="InterPro" id="IPR051206">
    <property type="entry name" value="NAMLAA_amidase_2"/>
</dbReference>
<comment type="similarity">
    <text evidence="4">Belongs to the N-acetylmuramoyl-L-alanine amidase 2 family.</text>
</comment>
<dbReference type="RefSeq" id="WP_077279670.1">
    <property type="nucleotide sequence ID" value="NZ_MVBK01000087.1"/>
</dbReference>
<dbReference type="NCBIfam" id="NF008758">
    <property type="entry name" value="PRK11789.1"/>
    <property type="match status" value="1"/>
</dbReference>
<dbReference type="GO" id="GO:0005737">
    <property type="term" value="C:cytoplasm"/>
    <property type="evidence" value="ECO:0007669"/>
    <property type="project" value="UniProtKB-SubCell"/>
</dbReference>
<evidence type="ECO:0000256" key="2">
    <source>
        <dbReference type="ARBA" id="ARBA00001947"/>
    </source>
</evidence>
<evidence type="ECO:0000256" key="9">
    <source>
        <dbReference type="ARBA" id="ARBA00022833"/>
    </source>
</evidence>
<comment type="catalytic activity">
    <reaction evidence="1">
        <text>Hydrolyzes the link between N-acetylmuramoyl residues and L-amino acid residues in certain cell-wall glycopeptides.</text>
        <dbReference type="EC" id="3.5.1.28"/>
    </reaction>
</comment>
<dbReference type="GO" id="GO:0071555">
    <property type="term" value="P:cell wall organization"/>
    <property type="evidence" value="ECO:0007669"/>
    <property type="project" value="UniProtKB-KW"/>
</dbReference>
<comment type="caution">
    <text evidence="14">The sequence shown here is derived from an EMBL/GenBank/DDBJ whole genome shotgun (WGS) entry which is preliminary data.</text>
</comment>
<comment type="cofactor">
    <cofactor evidence="2">
        <name>Zn(2+)</name>
        <dbReference type="ChEBI" id="CHEBI:29105"/>
    </cofactor>
</comment>
<dbReference type="CDD" id="cd06583">
    <property type="entry name" value="PGRP"/>
    <property type="match status" value="1"/>
</dbReference>
<evidence type="ECO:0000256" key="3">
    <source>
        <dbReference type="ARBA" id="ARBA00004496"/>
    </source>
</evidence>